<name>A0A6A6C7W0_ZASCE</name>
<dbReference type="RefSeq" id="XP_033664083.1">
    <property type="nucleotide sequence ID" value="XM_033808198.1"/>
</dbReference>
<keyword evidence="2" id="KW-0719">Serine esterase</keyword>
<dbReference type="AlphaFoldDB" id="A0A6A6C7W0"/>
<comment type="catalytic activity">
    <reaction evidence="9">
        <text>feruloyl-polysaccharide + H2O = ferulate + polysaccharide.</text>
        <dbReference type="EC" id="3.1.1.73"/>
    </reaction>
</comment>
<keyword evidence="7" id="KW-0106">Calcium</keyword>
<dbReference type="PANTHER" id="PTHR33938:SF15">
    <property type="entry name" value="FERULOYL ESTERASE B-RELATED"/>
    <property type="match status" value="1"/>
</dbReference>
<evidence type="ECO:0000256" key="6">
    <source>
        <dbReference type="ARBA" id="ARBA00022801"/>
    </source>
</evidence>
<keyword evidence="6 10" id="KW-0378">Hydrolase</keyword>
<evidence type="ECO:0000256" key="3">
    <source>
        <dbReference type="ARBA" id="ARBA00022651"/>
    </source>
</evidence>
<dbReference type="GO" id="GO:0030600">
    <property type="term" value="F:feruloyl esterase activity"/>
    <property type="evidence" value="ECO:0007669"/>
    <property type="project" value="UniProtKB-EC"/>
</dbReference>
<evidence type="ECO:0000313" key="12">
    <source>
        <dbReference type="Proteomes" id="UP000799537"/>
    </source>
</evidence>
<dbReference type="Proteomes" id="UP000799537">
    <property type="component" value="Unassembled WGS sequence"/>
</dbReference>
<proteinExistence type="inferred from homology"/>
<keyword evidence="3" id="KW-0858">Xylan degradation</keyword>
<dbReference type="EC" id="3.1.1.-" evidence="10"/>
<feature type="signal peptide" evidence="10">
    <location>
        <begin position="1"/>
        <end position="20"/>
    </location>
</feature>
<dbReference type="EMBL" id="ML993610">
    <property type="protein sequence ID" value="KAF2163194.1"/>
    <property type="molecule type" value="Genomic_DNA"/>
</dbReference>
<protein>
    <recommendedName>
        <fullName evidence="10">Carboxylic ester hydrolase</fullName>
        <ecNumber evidence="10">3.1.1.-</ecNumber>
    </recommendedName>
</protein>
<dbReference type="GeneID" id="54561470"/>
<dbReference type="PANTHER" id="PTHR33938">
    <property type="entry name" value="FERULOYL ESTERASE B-RELATED"/>
    <property type="match status" value="1"/>
</dbReference>
<accession>A0A6A6C7W0</accession>
<dbReference type="InterPro" id="IPR029058">
    <property type="entry name" value="AB_hydrolase_fold"/>
</dbReference>
<dbReference type="InterPro" id="IPR011118">
    <property type="entry name" value="Tannase/feruloyl_esterase"/>
</dbReference>
<keyword evidence="4" id="KW-0479">Metal-binding</keyword>
<evidence type="ECO:0000256" key="8">
    <source>
        <dbReference type="ARBA" id="ARBA00023157"/>
    </source>
</evidence>
<evidence type="ECO:0000256" key="4">
    <source>
        <dbReference type="ARBA" id="ARBA00022723"/>
    </source>
</evidence>
<keyword evidence="3" id="KW-0624">Polysaccharide degradation</keyword>
<dbReference type="Pfam" id="PF07519">
    <property type="entry name" value="Tannase"/>
    <property type="match status" value="1"/>
</dbReference>
<evidence type="ECO:0000256" key="9">
    <source>
        <dbReference type="ARBA" id="ARBA00034075"/>
    </source>
</evidence>
<sequence length="539" mass="58698">MAPLSSWFAGAASLLAVAGAQHVVQDAQSACSRFGETFQHENVTVNFVHHVPAGTNLSLSQAGPLATCDQASQVAPVDLCRVALYVATSNRSGITMEAWLPSNWTGRFMSTGNGGLNGCIKYVDVAYGASFGFAAVGANNGHNGTRGTAFEGNPDVVEDFAWRSLYTETIVGKAVTKAYYGSNINHAYYLGCSTGGRQGFKMVQDFPELFNGVVVGAPALAFNNLTSWSGHFLPITGSNTSETWLPPSKWAIVHQDILKQCDGLDGAEDGILEDPTLCRYKPVTLQCPSNATNTSTCLTAPQVLTVQRIFSDYYGKNGALIYPRMQPGSELASANIEYSGNPFPYTEDWFRHAILNDPTWNASTLDSETAAYAASVNPFNIETWKGDLSAFKNRGGKIIHYHGLMDSIISSDNSPRYYDHVSNTMSLSPSELDTFYRFFRIGGMDHCSGGLGAWSFGQEAVEGAEQVQQTAQDNVLRRLIEWVEEGDAKAPTTVTGTKYVNDTVALGVDFARRHCKYPLRNVCRDEENYKDPEAWECVL</sequence>
<gene>
    <name evidence="11" type="ORF">M409DRAFT_26637</name>
</gene>
<dbReference type="GO" id="GO:0045493">
    <property type="term" value="P:xylan catabolic process"/>
    <property type="evidence" value="ECO:0007669"/>
    <property type="project" value="UniProtKB-KW"/>
</dbReference>
<keyword evidence="12" id="KW-1185">Reference proteome</keyword>
<evidence type="ECO:0000313" key="11">
    <source>
        <dbReference type="EMBL" id="KAF2163194.1"/>
    </source>
</evidence>
<evidence type="ECO:0000256" key="1">
    <source>
        <dbReference type="ARBA" id="ARBA00006249"/>
    </source>
</evidence>
<evidence type="ECO:0000256" key="2">
    <source>
        <dbReference type="ARBA" id="ARBA00022487"/>
    </source>
</evidence>
<dbReference type="SUPFAM" id="SSF53474">
    <property type="entry name" value="alpha/beta-Hydrolases"/>
    <property type="match status" value="1"/>
</dbReference>
<reference evidence="11" key="1">
    <citation type="journal article" date="2020" name="Stud. Mycol.">
        <title>101 Dothideomycetes genomes: a test case for predicting lifestyles and emergence of pathogens.</title>
        <authorList>
            <person name="Haridas S."/>
            <person name="Albert R."/>
            <person name="Binder M."/>
            <person name="Bloem J."/>
            <person name="Labutti K."/>
            <person name="Salamov A."/>
            <person name="Andreopoulos B."/>
            <person name="Baker S."/>
            <person name="Barry K."/>
            <person name="Bills G."/>
            <person name="Bluhm B."/>
            <person name="Cannon C."/>
            <person name="Castanera R."/>
            <person name="Culley D."/>
            <person name="Daum C."/>
            <person name="Ezra D."/>
            <person name="Gonzalez J."/>
            <person name="Henrissat B."/>
            <person name="Kuo A."/>
            <person name="Liang C."/>
            <person name="Lipzen A."/>
            <person name="Lutzoni F."/>
            <person name="Magnuson J."/>
            <person name="Mondo S."/>
            <person name="Nolan M."/>
            <person name="Ohm R."/>
            <person name="Pangilinan J."/>
            <person name="Park H.-J."/>
            <person name="Ramirez L."/>
            <person name="Alfaro M."/>
            <person name="Sun H."/>
            <person name="Tritt A."/>
            <person name="Yoshinaga Y."/>
            <person name="Zwiers L.-H."/>
            <person name="Turgeon B."/>
            <person name="Goodwin S."/>
            <person name="Spatafora J."/>
            <person name="Crous P."/>
            <person name="Grigoriev I."/>
        </authorList>
    </citation>
    <scope>NUCLEOTIDE SEQUENCE</scope>
    <source>
        <strain evidence="11">ATCC 36951</strain>
    </source>
</reference>
<evidence type="ECO:0000256" key="7">
    <source>
        <dbReference type="ARBA" id="ARBA00022837"/>
    </source>
</evidence>
<organism evidence="11 12">
    <name type="scientific">Zasmidium cellare ATCC 36951</name>
    <dbReference type="NCBI Taxonomy" id="1080233"/>
    <lineage>
        <taxon>Eukaryota</taxon>
        <taxon>Fungi</taxon>
        <taxon>Dikarya</taxon>
        <taxon>Ascomycota</taxon>
        <taxon>Pezizomycotina</taxon>
        <taxon>Dothideomycetes</taxon>
        <taxon>Dothideomycetidae</taxon>
        <taxon>Mycosphaerellales</taxon>
        <taxon>Mycosphaerellaceae</taxon>
        <taxon>Zasmidium</taxon>
    </lineage>
</organism>
<evidence type="ECO:0000256" key="10">
    <source>
        <dbReference type="RuleBase" id="RU361238"/>
    </source>
</evidence>
<feature type="chain" id="PRO_5025715690" description="Carboxylic ester hydrolase" evidence="10">
    <location>
        <begin position="21"/>
        <end position="539"/>
    </location>
</feature>
<comment type="similarity">
    <text evidence="1 10">Belongs to the tannase family.</text>
</comment>
<keyword evidence="8" id="KW-1015">Disulfide bond</keyword>
<dbReference type="OrthoDB" id="3039123at2759"/>
<keyword evidence="5 10" id="KW-0732">Signal</keyword>
<evidence type="ECO:0000256" key="5">
    <source>
        <dbReference type="ARBA" id="ARBA00022729"/>
    </source>
</evidence>
<dbReference type="GO" id="GO:0046872">
    <property type="term" value="F:metal ion binding"/>
    <property type="evidence" value="ECO:0007669"/>
    <property type="project" value="UniProtKB-KW"/>
</dbReference>
<keyword evidence="3" id="KW-0119">Carbohydrate metabolism</keyword>